<dbReference type="Gene3D" id="6.10.250.730">
    <property type="match status" value="1"/>
</dbReference>
<proteinExistence type="predicted"/>
<dbReference type="InterPro" id="IPR010385">
    <property type="entry name" value="DUF982"/>
</dbReference>
<keyword evidence="2" id="KW-1185">Reference proteome</keyword>
<comment type="caution">
    <text evidence="1">The sequence shown here is derived from an EMBL/GenBank/DDBJ whole genome shotgun (WGS) entry which is preliminary data.</text>
</comment>
<dbReference type="AlphaFoldDB" id="A0A2U2DTU0"/>
<dbReference type="Proteomes" id="UP000245252">
    <property type="component" value="Unassembled WGS sequence"/>
</dbReference>
<sequence length="80" mass="9155">MKQIVWNQPLEIGFQQDEMREVHGPLDALNCLAHLWPDRRGPQYVAARSICRAAIDGRKSAEQARQAFMTAAEEAHLKFH</sequence>
<reference evidence="1 2" key="1">
    <citation type="submission" date="2018-05" db="EMBL/GenBank/DDBJ databases">
        <title>The draft genome of strain NS-104.</title>
        <authorList>
            <person name="Hang P."/>
            <person name="Jiang J."/>
        </authorList>
    </citation>
    <scope>NUCLEOTIDE SEQUENCE [LARGE SCALE GENOMIC DNA]</scope>
    <source>
        <strain evidence="1 2">NS-104</strain>
    </source>
</reference>
<dbReference type="RefSeq" id="WP_109458103.1">
    <property type="nucleotide sequence ID" value="NZ_QFBC01000003.1"/>
</dbReference>
<accession>A0A2U2DTU0</accession>
<dbReference type="OrthoDB" id="8289987at2"/>
<name>A0A2U2DTU0_9HYPH</name>
<dbReference type="Pfam" id="PF06169">
    <property type="entry name" value="DUF982"/>
    <property type="match status" value="1"/>
</dbReference>
<evidence type="ECO:0000313" key="2">
    <source>
        <dbReference type="Proteomes" id="UP000245252"/>
    </source>
</evidence>
<organism evidence="1 2">
    <name type="scientific">Metarhizobium album</name>
    <dbReference type="NCBI Taxonomy" id="2182425"/>
    <lineage>
        <taxon>Bacteria</taxon>
        <taxon>Pseudomonadati</taxon>
        <taxon>Pseudomonadota</taxon>
        <taxon>Alphaproteobacteria</taxon>
        <taxon>Hyphomicrobiales</taxon>
        <taxon>Rhizobiaceae</taxon>
        <taxon>Metarhizobium</taxon>
    </lineage>
</organism>
<gene>
    <name evidence="1" type="ORF">DEM27_10215</name>
</gene>
<dbReference type="EMBL" id="QFBC01000003">
    <property type="protein sequence ID" value="PWE56728.1"/>
    <property type="molecule type" value="Genomic_DNA"/>
</dbReference>
<evidence type="ECO:0000313" key="1">
    <source>
        <dbReference type="EMBL" id="PWE56728.1"/>
    </source>
</evidence>
<protein>
    <submittedName>
        <fullName evidence="1">DUF982 domain-containing protein</fullName>
    </submittedName>
</protein>